<reference evidence="7 8" key="1">
    <citation type="journal article" date="2021" name="Elife">
        <title>Chloroplast acquisition without the gene transfer in kleptoplastic sea slugs, Plakobranchus ocellatus.</title>
        <authorList>
            <person name="Maeda T."/>
            <person name="Takahashi S."/>
            <person name="Yoshida T."/>
            <person name="Shimamura S."/>
            <person name="Takaki Y."/>
            <person name="Nagai Y."/>
            <person name="Toyoda A."/>
            <person name="Suzuki Y."/>
            <person name="Arimoto A."/>
            <person name="Ishii H."/>
            <person name="Satoh N."/>
            <person name="Nishiyama T."/>
            <person name="Hasebe M."/>
            <person name="Maruyama T."/>
            <person name="Minagawa J."/>
            <person name="Obokata J."/>
            <person name="Shigenobu S."/>
        </authorList>
    </citation>
    <scope>NUCLEOTIDE SEQUENCE [LARGE SCALE GENOMIC DNA]</scope>
</reference>
<evidence type="ECO:0000256" key="2">
    <source>
        <dbReference type="ARBA" id="ARBA00006772"/>
    </source>
</evidence>
<feature type="transmembrane region" description="Helical" evidence="6">
    <location>
        <begin position="208"/>
        <end position="240"/>
    </location>
</feature>
<organism evidence="7 8">
    <name type="scientific">Elysia marginata</name>
    <dbReference type="NCBI Taxonomy" id="1093978"/>
    <lineage>
        <taxon>Eukaryota</taxon>
        <taxon>Metazoa</taxon>
        <taxon>Spiralia</taxon>
        <taxon>Lophotrochozoa</taxon>
        <taxon>Mollusca</taxon>
        <taxon>Gastropoda</taxon>
        <taxon>Heterobranchia</taxon>
        <taxon>Euthyneura</taxon>
        <taxon>Panpulmonata</taxon>
        <taxon>Sacoglossa</taxon>
        <taxon>Placobranchoidea</taxon>
        <taxon>Plakobranchidae</taxon>
        <taxon>Elysia</taxon>
    </lineage>
</organism>
<keyword evidence="3 6" id="KW-0812">Transmembrane</keyword>
<evidence type="ECO:0000256" key="5">
    <source>
        <dbReference type="ARBA" id="ARBA00023136"/>
    </source>
</evidence>
<dbReference type="GO" id="GO:0015556">
    <property type="term" value="F:C4-dicarboxylate transmembrane transporter activity"/>
    <property type="evidence" value="ECO:0007669"/>
    <property type="project" value="UniProtKB-ARBA"/>
</dbReference>
<evidence type="ECO:0000256" key="1">
    <source>
        <dbReference type="ARBA" id="ARBA00004141"/>
    </source>
</evidence>
<protein>
    <submittedName>
        <fullName evidence="7">Solute carrier family 13 member 2</fullName>
    </submittedName>
</protein>
<keyword evidence="8" id="KW-1185">Reference proteome</keyword>
<evidence type="ECO:0000256" key="6">
    <source>
        <dbReference type="SAM" id="Phobius"/>
    </source>
</evidence>
<dbReference type="EMBL" id="BMAT01005633">
    <property type="protein sequence ID" value="GFR97345.1"/>
    <property type="molecule type" value="Genomic_DNA"/>
</dbReference>
<name>A0AAV4HIS4_9GAST</name>
<dbReference type="GO" id="GO:0005310">
    <property type="term" value="F:dicarboxylic acid transmembrane transporter activity"/>
    <property type="evidence" value="ECO:0007669"/>
    <property type="project" value="UniProtKB-ARBA"/>
</dbReference>
<feature type="transmembrane region" description="Helical" evidence="6">
    <location>
        <begin position="339"/>
        <end position="366"/>
    </location>
</feature>
<proteinExistence type="inferred from homology"/>
<dbReference type="Pfam" id="PF00939">
    <property type="entry name" value="Na_sulph_symp"/>
    <property type="match status" value="1"/>
</dbReference>
<evidence type="ECO:0000313" key="8">
    <source>
        <dbReference type="Proteomes" id="UP000762676"/>
    </source>
</evidence>
<dbReference type="GO" id="GO:0005886">
    <property type="term" value="C:plasma membrane"/>
    <property type="evidence" value="ECO:0007669"/>
    <property type="project" value="TreeGrafter"/>
</dbReference>
<keyword evidence="5 6" id="KW-0472">Membrane</keyword>
<sequence>MDNPGFSKSWEDTEEPVMSDVWAAPGPGGNQYEMNIAGQCSNEKNDEVGAGGGEMAIDPVKTLSKTQHPEVQVEEEDVNHEGLSLVRQLLSGWYVLLVLLLPVVLLPLALSIEHQYQMQARCAYVIIIMAILWTTEALPLSVTSLVPVVLLPALGVMRARDVSAQYFNDTSMLFIGGLVVAIAVEVWDVHRRLALLVLKLVGAEPKRLLLGITLVTWFLSMWISNTATAAMMMTIVHALLQQFKQVDNETARGKHAEGLQVNGDPGNHVGVEPLERSEVDQASEDERHQRLKKAISLAVAYAANIGGIGSLTGTGPNLVFFAAANQLFRQYGLRSPVTFATWLVFGLPLSFLAVLIMWGWLIFFYLRCRGCCTRCGCGEGDDEDTIKQVNETISQEYTKMGPVTYAQASVLTCFVTLVLAWITRSLGGGGEGWGDWFPQGFVSDSTPSTLAAILLFTLPSTLPAIFTEGFRSNRPASYNSIKPLLTWKSVHEKMPWNLYLLLGGGFAIARASEVVEMCNLLMPEELSNICCIVVSLIS</sequence>
<gene>
    <name evidence="7" type="ORF">ElyMa_002742900</name>
</gene>
<accession>A0AAV4HIS4</accession>
<dbReference type="AlphaFoldDB" id="A0AAV4HIS4"/>
<comment type="similarity">
    <text evidence="2">Belongs to the SLC13A/DASS transporter (TC 2.A.47) family. NADC subfamily.</text>
</comment>
<evidence type="ECO:0000313" key="7">
    <source>
        <dbReference type="EMBL" id="GFR97345.1"/>
    </source>
</evidence>
<dbReference type="PANTHER" id="PTHR10283">
    <property type="entry name" value="SOLUTE CARRIER FAMILY 13 MEMBER"/>
    <property type="match status" value="1"/>
</dbReference>
<dbReference type="InterPro" id="IPR001898">
    <property type="entry name" value="SLC13A/DASS"/>
</dbReference>
<feature type="transmembrane region" description="Helical" evidence="6">
    <location>
        <begin position="91"/>
        <end position="110"/>
    </location>
</feature>
<dbReference type="PANTHER" id="PTHR10283:SF82">
    <property type="entry name" value="SOLUTE CARRIER FAMILY 13 MEMBER 2"/>
    <property type="match status" value="1"/>
</dbReference>
<evidence type="ECO:0000256" key="3">
    <source>
        <dbReference type="ARBA" id="ARBA00022692"/>
    </source>
</evidence>
<feature type="transmembrane region" description="Helical" evidence="6">
    <location>
        <begin position="170"/>
        <end position="187"/>
    </location>
</feature>
<feature type="transmembrane region" description="Helical" evidence="6">
    <location>
        <begin position="122"/>
        <end position="150"/>
    </location>
</feature>
<comment type="caution">
    <text evidence="7">The sequence shown here is derived from an EMBL/GenBank/DDBJ whole genome shotgun (WGS) entry which is preliminary data.</text>
</comment>
<keyword evidence="4 6" id="KW-1133">Transmembrane helix</keyword>
<evidence type="ECO:0000256" key="4">
    <source>
        <dbReference type="ARBA" id="ARBA00022989"/>
    </source>
</evidence>
<dbReference type="Proteomes" id="UP000762676">
    <property type="component" value="Unassembled WGS sequence"/>
</dbReference>
<comment type="subcellular location">
    <subcellularLocation>
        <location evidence="1">Membrane</location>
        <topology evidence="1">Multi-pass membrane protein</topology>
    </subcellularLocation>
</comment>